<dbReference type="AlphaFoldDB" id="A0A0X1KLT3"/>
<dbReference type="EMBL" id="CP007140">
    <property type="protein sequence ID" value="AJC72222.1"/>
    <property type="molecule type" value="Genomic_DNA"/>
</dbReference>
<evidence type="ECO:0000313" key="1">
    <source>
        <dbReference type="EMBL" id="AJC72222.1"/>
    </source>
</evidence>
<dbReference type="Gene3D" id="1.25.10.10">
    <property type="entry name" value="Leucine-rich Repeat Variant"/>
    <property type="match status" value="1"/>
</dbReference>
<evidence type="ECO:0008006" key="3">
    <source>
        <dbReference type="Google" id="ProtNLM"/>
    </source>
</evidence>
<dbReference type="OrthoDB" id="86199at2157"/>
<dbReference type="Proteomes" id="UP000062043">
    <property type="component" value="Chromosome"/>
</dbReference>
<accession>A0A0X1KLT3</accession>
<dbReference type="GeneID" id="27135747"/>
<organism evidence="1 2">
    <name type="scientific">Thermococcus guaymasensis DSM 11113</name>
    <dbReference type="NCBI Taxonomy" id="1432656"/>
    <lineage>
        <taxon>Archaea</taxon>
        <taxon>Methanobacteriati</taxon>
        <taxon>Methanobacteriota</taxon>
        <taxon>Thermococci</taxon>
        <taxon>Thermococcales</taxon>
        <taxon>Thermococcaceae</taxon>
        <taxon>Thermococcus</taxon>
    </lineage>
</organism>
<protein>
    <recommendedName>
        <fullName evidence="3">HEAT repeat domain-containing protein</fullName>
    </recommendedName>
</protein>
<reference evidence="1 2" key="1">
    <citation type="submission" date="2014-01" db="EMBL/GenBank/DDBJ databases">
        <title>Genome sequencing of Thermococcus guaymasensis.</title>
        <authorList>
            <person name="Zhang X."/>
            <person name="Alvare G."/>
            <person name="Fristensky B."/>
            <person name="Chen L."/>
            <person name="Suen T."/>
            <person name="Chen Q."/>
            <person name="Ma K."/>
        </authorList>
    </citation>
    <scope>NUCLEOTIDE SEQUENCE [LARGE SCALE GENOMIC DNA]</scope>
    <source>
        <strain evidence="1 2">DSM 11113</strain>
    </source>
</reference>
<gene>
    <name evidence="1" type="ORF">X802_08805</name>
</gene>
<name>A0A0X1KLT3_9EURY</name>
<sequence length="187" mass="21258">MPFLSFGSKKGKVRKMLESDQIGQVVEEAAKDKKIREALFELLQDSNPGIVGDALLTITMVMENNPDVIRPHFTEETVKKLLSLSESRNPYVRENSMVLLYRLAKDMPEVARKYWPLFKSEAERVLKEGDANQKGFMMVLIGELGMKELGGLVEDFVNVEDKVILPFEGKKWVKLGDIARETLEKLV</sequence>
<dbReference type="RefSeq" id="WP_062372924.1">
    <property type="nucleotide sequence ID" value="NZ_CP007140.1"/>
</dbReference>
<dbReference type="InterPro" id="IPR016024">
    <property type="entry name" value="ARM-type_fold"/>
</dbReference>
<dbReference type="KEGG" id="tgy:X802_08805"/>
<dbReference type="PATRIC" id="fig|1432656.3.peg.1714"/>
<evidence type="ECO:0000313" key="2">
    <source>
        <dbReference type="Proteomes" id="UP000062043"/>
    </source>
</evidence>
<dbReference type="STRING" id="1432656.X802_08805"/>
<dbReference type="InterPro" id="IPR011989">
    <property type="entry name" value="ARM-like"/>
</dbReference>
<keyword evidence="2" id="KW-1185">Reference proteome</keyword>
<dbReference type="SUPFAM" id="SSF48371">
    <property type="entry name" value="ARM repeat"/>
    <property type="match status" value="1"/>
</dbReference>
<proteinExistence type="predicted"/>